<sequence length="201" mass="22234">MGDHPKGMDPASLPSLHMTMAQKVLGSDFEPEAILHSYKKSFNGFVIKLTEQEAEKMAGFYTTTIYPPWILSVAASTIDRKFITKVQVDNGMVFEGVSINTFDLKRKMFPMVYAGDVPNTADGYNSSISRLCYDNSVDKHLVKGKIVLCGGFQNSTATIFRSDEDNNSLALYIASFSSRGPNLITPNSLKVILKCVSNYHL</sequence>
<organism evidence="5">
    <name type="scientific">Glycine soja</name>
    <name type="common">Wild soybean</name>
    <dbReference type="NCBI Taxonomy" id="3848"/>
    <lineage>
        <taxon>Eukaryota</taxon>
        <taxon>Viridiplantae</taxon>
        <taxon>Streptophyta</taxon>
        <taxon>Embryophyta</taxon>
        <taxon>Tracheophyta</taxon>
        <taxon>Spermatophyta</taxon>
        <taxon>Magnoliopsida</taxon>
        <taxon>eudicotyledons</taxon>
        <taxon>Gunneridae</taxon>
        <taxon>Pentapetalae</taxon>
        <taxon>rosids</taxon>
        <taxon>fabids</taxon>
        <taxon>Fabales</taxon>
        <taxon>Fabaceae</taxon>
        <taxon>Papilionoideae</taxon>
        <taxon>50 kb inversion clade</taxon>
        <taxon>NPAAA clade</taxon>
        <taxon>indigoferoid/millettioid clade</taxon>
        <taxon>Phaseoleae</taxon>
        <taxon>Glycine</taxon>
        <taxon>Glycine subgen. Soja</taxon>
    </lineage>
</organism>
<evidence type="ECO:0000256" key="2">
    <source>
        <dbReference type="ARBA" id="ARBA00011073"/>
    </source>
</evidence>
<evidence type="ECO:0000256" key="3">
    <source>
        <dbReference type="ARBA" id="ARBA00022729"/>
    </source>
</evidence>
<protein>
    <submittedName>
        <fullName evidence="5">Cucumisin</fullName>
    </submittedName>
</protein>
<dbReference type="EMBL" id="KN662797">
    <property type="protein sequence ID" value="KHN13100.1"/>
    <property type="molecule type" value="Genomic_DNA"/>
</dbReference>
<gene>
    <name evidence="5" type="ORF">glysoja_037542</name>
</gene>
<comment type="subcellular location">
    <subcellularLocation>
        <location evidence="1">Secreted</location>
    </subcellularLocation>
</comment>
<dbReference type="Gene3D" id="3.30.70.80">
    <property type="entry name" value="Peptidase S8 propeptide/proteinase inhibitor I9"/>
    <property type="match status" value="1"/>
</dbReference>
<dbReference type="GO" id="GO:0005576">
    <property type="term" value="C:extracellular region"/>
    <property type="evidence" value="ECO:0007669"/>
    <property type="project" value="UniProtKB-SubCell"/>
</dbReference>
<evidence type="ECO:0000259" key="4">
    <source>
        <dbReference type="Pfam" id="PF05922"/>
    </source>
</evidence>
<dbReference type="PANTHER" id="PTHR10795">
    <property type="entry name" value="PROPROTEIN CONVERTASE SUBTILISIN/KEXIN"/>
    <property type="match status" value="1"/>
</dbReference>
<feature type="domain" description="Inhibitor I9" evidence="4">
    <location>
        <begin position="6"/>
        <end position="58"/>
    </location>
</feature>
<keyword evidence="3" id="KW-0732">Signal</keyword>
<dbReference type="InterPro" id="IPR037045">
    <property type="entry name" value="S8pro/Inhibitor_I9_sf"/>
</dbReference>
<evidence type="ECO:0000256" key="1">
    <source>
        <dbReference type="ARBA" id="ARBA00004613"/>
    </source>
</evidence>
<dbReference type="InterPro" id="IPR010259">
    <property type="entry name" value="S8pro/Inhibitor_I9"/>
</dbReference>
<reference evidence="5" key="1">
    <citation type="submission" date="2014-07" db="EMBL/GenBank/DDBJ databases">
        <title>Identification of a novel salt tolerance gene in wild soybean by whole-genome sequencing.</title>
        <authorList>
            <person name="Lam H.-M."/>
            <person name="Qi X."/>
            <person name="Li M.-W."/>
            <person name="Liu X."/>
            <person name="Xie M."/>
            <person name="Ni M."/>
            <person name="Xu X."/>
        </authorList>
    </citation>
    <scope>NUCLEOTIDE SEQUENCE [LARGE SCALE GENOMIC DNA]</scope>
    <source>
        <tissue evidence="5">Root</tissue>
    </source>
</reference>
<dbReference type="Proteomes" id="UP000053555">
    <property type="component" value="Unassembled WGS sequence"/>
</dbReference>
<accession>A0A0B2PVB3</accession>
<dbReference type="AlphaFoldDB" id="A0A0B2PVB3"/>
<comment type="similarity">
    <text evidence="2">Belongs to the peptidase S8 family.</text>
</comment>
<name>A0A0B2PVB3_GLYSO</name>
<evidence type="ECO:0000313" key="5">
    <source>
        <dbReference type="EMBL" id="KHN13100.1"/>
    </source>
</evidence>
<proteinExistence type="inferred from homology"/>
<dbReference type="Pfam" id="PF05922">
    <property type="entry name" value="Inhibitor_I9"/>
    <property type="match status" value="1"/>
</dbReference>
<dbReference type="InterPro" id="IPR045051">
    <property type="entry name" value="SBT"/>
</dbReference>
<dbReference type="CDD" id="cd02120">
    <property type="entry name" value="PA_subtilisin_like"/>
    <property type="match status" value="1"/>
</dbReference>
<dbReference type="Gene3D" id="3.50.30.30">
    <property type="match status" value="1"/>
</dbReference>